<dbReference type="HAMAP" id="MF_01057">
    <property type="entry name" value="tRNA_methyltr_TrmB"/>
    <property type="match status" value="1"/>
</dbReference>
<sequence length="224" mass="26697">MAKRKKKQFAENKLFDHVIEPSFSEILNKKHELIGKWHQEVFKNDNPIVLELGCGKGEYSVGLGRKYPEKNFLGVDIKGNRIWRGAKTVHEEGLNNVAFLRSKVDFIDRFFAPDEVSEIWLTFSDPQPKKPRKRLTSDKYLDFYKGFLKKDGLIHLKTDNRLLFNYTLEQIQKHKFTLHFRSFDIYHEWDSIPSEMQKQLEIKTYYEQLFMGKGFRINYLCFSM</sequence>
<feature type="binding site" evidence="7">
    <location>
        <position position="159"/>
    </location>
    <ligand>
        <name>substrate</name>
    </ligand>
</feature>
<comment type="pathway">
    <text evidence="7">tRNA modification; N(7)-methylguanine-tRNA biosynthesis.</text>
</comment>
<dbReference type="UniPathway" id="UPA00989"/>
<comment type="function">
    <text evidence="2 7">Catalyzes the formation of N(7)-methylguanine at position 46 (m7G46) in tRNA.</text>
</comment>
<protein>
    <recommendedName>
        <fullName evidence="7">tRNA (guanine-N(7)-)-methyltransferase</fullName>
        <ecNumber evidence="7">2.1.1.33</ecNumber>
    </recommendedName>
    <alternativeName>
        <fullName evidence="7">tRNA (guanine(46)-N(7))-methyltransferase</fullName>
    </alternativeName>
    <alternativeName>
        <fullName evidence="7">tRNA(m7G46)-methyltransferase</fullName>
    </alternativeName>
</protein>
<keyword evidence="6 7" id="KW-0819">tRNA processing</keyword>
<dbReference type="AlphaFoldDB" id="A0A5C6V1P7"/>
<keyword evidence="5 7" id="KW-0949">S-adenosyl-L-methionine</keyword>
<evidence type="ECO:0000256" key="2">
    <source>
        <dbReference type="ARBA" id="ARBA00003015"/>
    </source>
</evidence>
<dbReference type="GO" id="GO:0043527">
    <property type="term" value="C:tRNA methyltransferase complex"/>
    <property type="evidence" value="ECO:0007669"/>
    <property type="project" value="TreeGrafter"/>
</dbReference>
<feature type="binding site" evidence="7">
    <location>
        <position position="125"/>
    </location>
    <ligand>
        <name>S-adenosyl-L-methionine</name>
        <dbReference type="ChEBI" id="CHEBI:59789"/>
    </ligand>
</feature>
<dbReference type="PANTHER" id="PTHR23417">
    <property type="entry name" value="3-DEOXY-D-MANNO-OCTULOSONIC-ACID TRANSFERASE/TRNA GUANINE-N 7 - -METHYLTRANSFERASE"/>
    <property type="match status" value="1"/>
</dbReference>
<dbReference type="EMBL" id="VORB01000005">
    <property type="protein sequence ID" value="TXC78924.1"/>
    <property type="molecule type" value="Genomic_DNA"/>
</dbReference>
<comment type="similarity">
    <text evidence="7">Belongs to the class I-like SAM-binding methyltransferase superfamily. TrmB family.</text>
</comment>
<evidence type="ECO:0000256" key="6">
    <source>
        <dbReference type="ARBA" id="ARBA00022694"/>
    </source>
</evidence>
<keyword evidence="3 7" id="KW-0489">Methyltransferase</keyword>
<evidence type="ECO:0000313" key="8">
    <source>
        <dbReference type="EMBL" id="TXC78924.1"/>
    </source>
</evidence>
<keyword evidence="9" id="KW-1185">Reference proteome</keyword>
<evidence type="ECO:0000256" key="5">
    <source>
        <dbReference type="ARBA" id="ARBA00022691"/>
    </source>
</evidence>
<dbReference type="Pfam" id="PF02390">
    <property type="entry name" value="Methyltransf_4"/>
    <property type="match status" value="1"/>
</dbReference>
<feature type="binding site" evidence="7">
    <location>
        <begin position="204"/>
        <end position="207"/>
    </location>
    <ligand>
        <name>substrate</name>
    </ligand>
</feature>
<dbReference type="RefSeq" id="WP_147014448.1">
    <property type="nucleotide sequence ID" value="NZ_VORB01000005.1"/>
</dbReference>
<name>A0A5C6V1P7_9FLAO</name>
<dbReference type="CDD" id="cd02440">
    <property type="entry name" value="AdoMet_MTases"/>
    <property type="match status" value="1"/>
</dbReference>
<feature type="binding site" evidence="7">
    <location>
        <position position="129"/>
    </location>
    <ligand>
        <name>substrate</name>
    </ligand>
</feature>
<evidence type="ECO:0000313" key="9">
    <source>
        <dbReference type="Proteomes" id="UP000321168"/>
    </source>
</evidence>
<dbReference type="SUPFAM" id="SSF53335">
    <property type="entry name" value="S-adenosyl-L-methionine-dependent methyltransferases"/>
    <property type="match status" value="1"/>
</dbReference>
<dbReference type="EC" id="2.1.1.33" evidence="7"/>
<keyword evidence="4 7" id="KW-0808">Transferase</keyword>
<evidence type="ECO:0000256" key="3">
    <source>
        <dbReference type="ARBA" id="ARBA00022603"/>
    </source>
</evidence>
<dbReference type="PROSITE" id="PS51625">
    <property type="entry name" value="SAM_MT_TRMB"/>
    <property type="match status" value="1"/>
</dbReference>
<feature type="binding site" evidence="7">
    <location>
        <position position="76"/>
    </location>
    <ligand>
        <name>S-adenosyl-L-methionine</name>
        <dbReference type="ChEBI" id="CHEBI:59789"/>
    </ligand>
</feature>
<organism evidence="8 9">
    <name type="scientific">Luteibaculum oceani</name>
    <dbReference type="NCBI Taxonomy" id="1294296"/>
    <lineage>
        <taxon>Bacteria</taxon>
        <taxon>Pseudomonadati</taxon>
        <taxon>Bacteroidota</taxon>
        <taxon>Flavobacteriia</taxon>
        <taxon>Flavobacteriales</taxon>
        <taxon>Luteibaculaceae</taxon>
        <taxon>Luteibaculum</taxon>
    </lineage>
</organism>
<accession>A0A5C6V1P7</accession>
<feature type="binding site" evidence="7">
    <location>
        <position position="51"/>
    </location>
    <ligand>
        <name>S-adenosyl-L-methionine</name>
        <dbReference type="ChEBI" id="CHEBI:59789"/>
    </ligand>
</feature>
<comment type="caution">
    <text evidence="8">The sequence shown here is derived from an EMBL/GenBank/DDBJ whole genome shotgun (WGS) entry which is preliminary data.</text>
</comment>
<dbReference type="Proteomes" id="UP000321168">
    <property type="component" value="Unassembled WGS sequence"/>
</dbReference>
<gene>
    <name evidence="7 8" type="primary">trmB</name>
    <name evidence="8" type="ORF">FRX97_06835</name>
</gene>
<dbReference type="NCBIfam" id="TIGR00091">
    <property type="entry name" value="tRNA (guanosine(46)-N7)-methyltransferase TrmB"/>
    <property type="match status" value="1"/>
</dbReference>
<evidence type="ECO:0000256" key="7">
    <source>
        <dbReference type="HAMAP-Rule" id="MF_01057"/>
    </source>
</evidence>
<dbReference type="InterPro" id="IPR003358">
    <property type="entry name" value="tRNA_(Gua-N-7)_MeTrfase_Trmb"/>
</dbReference>
<comment type="caution">
    <text evidence="7">Lacks conserved residue(s) required for the propagation of feature annotation.</text>
</comment>
<dbReference type="Gene3D" id="3.40.50.150">
    <property type="entry name" value="Vaccinia Virus protein VP39"/>
    <property type="match status" value="1"/>
</dbReference>
<evidence type="ECO:0000256" key="1">
    <source>
        <dbReference type="ARBA" id="ARBA00000142"/>
    </source>
</evidence>
<dbReference type="InterPro" id="IPR029063">
    <property type="entry name" value="SAM-dependent_MTases_sf"/>
</dbReference>
<dbReference type="InterPro" id="IPR055361">
    <property type="entry name" value="tRNA_methyltr_TrmB_bact"/>
</dbReference>
<evidence type="ECO:0000256" key="4">
    <source>
        <dbReference type="ARBA" id="ARBA00022679"/>
    </source>
</evidence>
<proteinExistence type="inferred from homology"/>
<dbReference type="GO" id="GO:0008176">
    <property type="term" value="F:tRNA (guanine(46)-N7)-methyltransferase activity"/>
    <property type="evidence" value="ECO:0007669"/>
    <property type="project" value="UniProtKB-UniRule"/>
</dbReference>
<dbReference type="OrthoDB" id="9802090at2"/>
<dbReference type="NCBIfam" id="NF001080">
    <property type="entry name" value="PRK00121.2-2"/>
    <property type="match status" value="1"/>
</dbReference>
<comment type="catalytic activity">
    <reaction evidence="1 7">
        <text>guanosine(46) in tRNA + S-adenosyl-L-methionine = N(7)-methylguanosine(46) in tRNA + S-adenosyl-L-homocysteine</text>
        <dbReference type="Rhea" id="RHEA:42708"/>
        <dbReference type="Rhea" id="RHEA-COMP:10188"/>
        <dbReference type="Rhea" id="RHEA-COMP:10189"/>
        <dbReference type="ChEBI" id="CHEBI:57856"/>
        <dbReference type="ChEBI" id="CHEBI:59789"/>
        <dbReference type="ChEBI" id="CHEBI:74269"/>
        <dbReference type="ChEBI" id="CHEBI:74480"/>
        <dbReference type="EC" id="2.1.1.33"/>
    </reaction>
</comment>
<dbReference type="PANTHER" id="PTHR23417:SF14">
    <property type="entry name" value="PENTACOTRIPEPTIDE-REPEAT REGION OF PRORP DOMAIN-CONTAINING PROTEIN"/>
    <property type="match status" value="1"/>
</dbReference>
<reference evidence="8 9" key="1">
    <citation type="submission" date="2019-08" db="EMBL/GenBank/DDBJ databases">
        <title>Genome of Luteibaculum oceani JCM 18817.</title>
        <authorList>
            <person name="Bowman J.P."/>
        </authorList>
    </citation>
    <scope>NUCLEOTIDE SEQUENCE [LARGE SCALE GENOMIC DNA]</scope>
    <source>
        <strain evidence="8 9">JCM 18817</strain>
    </source>
</reference>